<comment type="subcellular location">
    <subcellularLocation>
        <location evidence="1">Membrane</location>
    </subcellularLocation>
</comment>
<organism evidence="6 7">
    <name type="scientific">Sphingomonas montanisoli</name>
    <dbReference type="NCBI Taxonomy" id="2606412"/>
    <lineage>
        <taxon>Bacteria</taxon>
        <taxon>Pseudomonadati</taxon>
        <taxon>Pseudomonadota</taxon>
        <taxon>Alphaproteobacteria</taxon>
        <taxon>Sphingomonadales</taxon>
        <taxon>Sphingomonadaceae</taxon>
        <taxon>Sphingomonas</taxon>
    </lineage>
</organism>
<evidence type="ECO:0000256" key="3">
    <source>
        <dbReference type="ARBA" id="ARBA00022989"/>
    </source>
</evidence>
<dbReference type="AlphaFoldDB" id="A0A5D9C959"/>
<evidence type="ECO:0000256" key="1">
    <source>
        <dbReference type="ARBA" id="ARBA00004370"/>
    </source>
</evidence>
<feature type="transmembrane region" description="Helical" evidence="5">
    <location>
        <begin position="21"/>
        <end position="41"/>
    </location>
</feature>
<keyword evidence="3 5" id="KW-1133">Transmembrane helix</keyword>
<feature type="transmembrane region" description="Helical" evidence="5">
    <location>
        <begin position="47"/>
        <end position="66"/>
    </location>
</feature>
<evidence type="ECO:0000313" key="6">
    <source>
        <dbReference type="EMBL" id="TZG26525.1"/>
    </source>
</evidence>
<keyword evidence="7" id="KW-1185">Reference proteome</keyword>
<evidence type="ECO:0000256" key="5">
    <source>
        <dbReference type="SAM" id="Phobius"/>
    </source>
</evidence>
<dbReference type="InterPro" id="IPR007792">
    <property type="entry name" value="T4SS_VirB3/TrbD/AvhB"/>
</dbReference>
<sequence length="88" mass="9067">MMGGDLPGYAAPVHRALAEPILLAGAPRALAIVNGTLAAAIGIGLRLWIAGIVMAVVGHGLAVFAARRDPQILPVARRHIALPTLFES</sequence>
<keyword evidence="4 5" id="KW-0472">Membrane</keyword>
<proteinExistence type="predicted"/>
<keyword evidence="2 5" id="KW-0812">Transmembrane</keyword>
<dbReference type="Proteomes" id="UP000322077">
    <property type="component" value="Unassembled WGS sequence"/>
</dbReference>
<dbReference type="PIRSF" id="PIRSF017854">
    <property type="entry name" value="T4SS_TrbD"/>
    <property type="match status" value="1"/>
</dbReference>
<accession>A0A5D9C959</accession>
<name>A0A5D9C959_9SPHN</name>
<dbReference type="EMBL" id="VTOU01000003">
    <property type="protein sequence ID" value="TZG26525.1"/>
    <property type="molecule type" value="Genomic_DNA"/>
</dbReference>
<evidence type="ECO:0000256" key="2">
    <source>
        <dbReference type="ARBA" id="ARBA00022692"/>
    </source>
</evidence>
<gene>
    <name evidence="6" type="ORF">FYJ91_11750</name>
</gene>
<dbReference type="Pfam" id="PF05101">
    <property type="entry name" value="VirB3"/>
    <property type="match status" value="1"/>
</dbReference>
<evidence type="ECO:0000313" key="7">
    <source>
        <dbReference type="Proteomes" id="UP000322077"/>
    </source>
</evidence>
<evidence type="ECO:0000256" key="4">
    <source>
        <dbReference type="ARBA" id="ARBA00023136"/>
    </source>
</evidence>
<comment type="caution">
    <text evidence="6">The sequence shown here is derived from an EMBL/GenBank/DDBJ whole genome shotgun (WGS) entry which is preliminary data.</text>
</comment>
<protein>
    <submittedName>
        <fullName evidence="6">Conjugal transfer protein</fullName>
    </submittedName>
</protein>
<dbReference type="InterPro" id="IPR016704">
    <property type="entry name" value="Conjugal_tfr_TrbD"/>
</dbReference>
<dbReference type="GO" id="GO:0016020">
    <property type="term" value="C:membrane"/>
    <property type="evidence" value="ECO:0007669"/>
    <property type="project" value="UniProtKB-SubCell"/>
</dbReference>
<reference evidence="6 7" key="1">
    <citation type="submission" date="2019-08" db="EMBL/GenBank/DDBJ databases">
        <authorList>
            <person name="Wang G."/>
            <person name="Xu Z."/>
        </authorList>
    </citation>
    <scope>NUCLEOTIDE SEQUENCE [LARGE SCALE GENOMIC DNA]</scope>
    <source>
        <strain evidence="6 7">ZX</strain>
    </source>
</reference>